<comment type="similarity">
    <text evidence="2">Belongs to the LDH/MDH superfamily. MDH type 1 family.</text>
</comment>
<dbReference type="OrthoDB" id="1685274at2759"/>
<dbReference type="Gene3D" id="3.40.50.720">
    <property type="entry name" value="NAD(P)-binding Rossmann-like Domain"/>
    <property type="match status" value="1"/>
</dbReference>
<dbReference type="PANTHER" id="PTHR11540">
    <property type="entry name" value="MALATE AND LACTATE DEHYDROGENASE"/>
    <property type="match status" value="1"/>
</dbReference>
<evidence type="ECO:0000259" key="9">
    <source>
        <dbReference type="Pfam" id="PF02866"/>
    </source>
</evidence>
<dbReference type="STRING" id="2094558.A0A314ZN10"/>
<comment type="catalytic activity">
    <reaction evidence="8">
        <text>(S)-malate + NAD(+) = oxaloacetate + NADH + H(+)</text>
        <dbReference type="Rhea" id="RHEA:21432"/>
        <dbReference type="ChEBI" id="CHEBI:15378"/>
        <dbReference type="ChEBI" id="CHEBI:15589"/>
        <dbReference type="ChEBI" id="CHEBI:16452"/>
        <dbReference type="ChEBI" id="CHEBI:57540"/>
        <dbReference type="ChEBI" id="CHEBI:57945"/>
        <dbReference type="EC" id="1.1.1.37"/>
    </reaction>
</comment>
<evidence type="ECO:0000256" key="7">
    <source>
        <dbReference type="ARBA" id="ARBA00023027"/>
    </source>
</evidence>
<dbReference type="GO" id="GO:0006108">
    <property type="term" value="P:malate metabolic process"/>
    <property type="evidence" value="ECO:0007669"/>
    <property type="project" value="InterPro"/>
</dbReference>
<evidence type="ECO:0000256" key="8">
    <source>
        <dbReference type="ARBA" id="ARBA00048313"/>
    </source>
</evidence>
<evidence type="ECO:0000256" key="6">
    <source>
        <dbReference type="ARBA" id="ARBA00023002"/>
    </source>
</evidence>
<evidence type="ECO:0000256" key="1">
    <source>
        <dbReference type="ARBA" id="ARBA00008668"/>
    </source>
</evidence>
<gene>
    <name evidence="10" type="ORF">Pyn_29305</name>
</gene>
<evidence type="ECO:0000256" key="5">
    <source>
        <dbReference type="ARBA" id="ARBA00022532"/>
    </source>
</evidence>
<dbReference type="InterPro" id="IPR001252">
    <property type="entry name" value="Malate_DH_AS"/>
</dbReference>
<dbReference type="FunFam" id="3.90.110.10:FF:000001">
    <property type="entry name" value="Malate dehydrogenase"/>
    <property type="match status" value="1"/>
</dbReference>
<sequence length="382" mass="40595">MSVDALIALVNMISNPVNSTVPIAAEMLKKAGTFDEKKLFGVTMLDVVRAKTFYAGKADVEASEVDVPVVGGHAGITILPLFSQVTLKSKALSDEEIKALTKRTQDGGTEVVEAKAGKGSATLSMAYAGAIFADACLKGLNGVPDVVECSFVQSSVTELPFFASKVRLGKNGVEEVLGLGPLSDHEKQGLQSLIPELKASIEKGIKFAKETFSLLLPSIWGDLLSSPTGRCSDGFLVIDFIAEFLGLPLVPPYLESHSINQSVQNFEGGVNFAVVGATTLDAASLEAMGDSNTYTNNSLGIQLDWFKEIMPYLSNTSSRKSIEQVETYVPLIIEAIVSSINELIELGAATLLVPGNLPIGCLPIYLTKYESSDTTQYDPSTG</sequence>
<accession>A0A314ZN10</accession>
<keyword evidence="5" id="KW-0816">Tricarboxylic acid cycle</keyword>
<evidence type="ECO:0000313" key="11">
    <source>
        <dbReference type="Proteomes" id="UP000250321"/>
    </source>
</evidence>
<name>A0A314ZN10_PRUYE</name>
<dbReference type="GO" id="GO:0006099">
    <property type="term" value="P:tricarboxylic acid cycle"/>
    <property type="evidence" value="ECO:0007669"/>
    <property type="project" value="UniProtKB-KW"/>
</dbReference>
<dbReference type="Gene3D" id="3.40.50.1110">
    <property type="entry name" value="SGNH hydrolase"/>
    <property type="match status" value="1"/>
</dbReference>
<dbReference type="Gene3D" id="3.90.110.10">
    <property type="entry name" value="Lactate dehydrogenase/glycoside hydrolase, family 4, C-terminal"/>
    <property type="match status" value="1"/>
</dbReference>
<dbReference type="EC" id="1.1.1.37" evidence="4"/>
<keyword evidence="11" id="KW-1185">Reference proteome</keyword>
<evidence type="ECO:0000313" key="10">
    <source>
        <dbReference type="EMBL" id="PQQ03336.1"/>
    </source>
</evidence>
<comment type="caution">
    <text evidence="10">The sequence shown here is derived from an EMBL/GenBank/DDBJ whole genome shotgun (WGS) entry which is preliminary data.</text>
</comment>
<dbReference type="InterPro" id="IPR022383">
    <property type="entry name" value="Lactate/malate_DH_C"/>
</dbReference>
<dbReference type="InterPro" id="IPR001087">
    <property type="entry name" value="GDSL"/>
</dbReference>
<evidence type="ECO:0000256" key="3">
    <source>
        <dbReference type="ARBA" id="ARBA00011738"/>
    </source>
</evidence>
<dbReference type="Pfam" id="PF02866">
    <property type="entry name" value="Ldh_1_C"/>
    <property type="match status" value="1"/>
</dbReference>
<organism evidence="10 11">
    <name type="scientific">Prunus yedoensis var. nudiflora</name>
    <dbReference type="NCBI Taxonomy" id="2094558"/>
    <lineage>
        <taxon>Eukaryota</taxon>
        <taxon>Viridiplantae</taxon>
        <taxon>Streptophyta</taxon>
        <taxon>Embryophyta</taxon>
        <taxon>Tracheophyta</taxon>
        <taxon>Spermatophyta</taxon>
        <taxon>Magnoliopsida</taxon>
        <taxon>eudicotyledons</taxon>
        <taxon>Gunneridae</taxon>
        <taxon>Pentapetalae</taxon>
        <taxon>rosids</taxon>
        <taxon>fabids</taxon>
        <taxon>Rosales</taxon>
        <taxon>Rosaceae</taxon>
        <taxon>Amygdaloideae</taxon>
        <taxon>Amygdaleae</taxon>
        <taxon>Prunus</taxon>
    </lineage>
</organism>
<keyword evidence="6" id="KW-0560">Oxidoreductase</keyword>
<keyword evidence="7" id="KW-0520">NAD</keyword>
<dbReference type="GO" id="GO:0005739">
    <property type="term" value="C:mitochondrion"/>
    <property type="evidence" value="ECO:0007669"/>
    <property type="project" value="TreeGrafter"/>
</dbReference>
<dbReference type="InterPro" id="IPR015955">
    <property type="entry name" value="Lactate_DH/Glyco_Ohase_4_C"/>
</dbReference>
<dbReference type="InterPro" id="IPR036514">
    <property type="entry name" value="SGNH_hydro_sf"/>
</dbReference>
<protein>
    <recommendedName>
        <fullName evidence="4">malate dehydrogenase</fullName>
        <ecNumber evidence="4">1.1.1.37</ecNumber>
    </recommendedName>
</protein>
<comment type="similarity">
    <text evidence="1">Belongs to the 'GDSL' lipolytic enzyme family.</text>
</comment>
<reference evidence="10 11" key="1">
    <citation type="submission" date="2018-02" db="EMBL/GenBank/DDBJ databases">
        <title>Draft genome of wild Prunus yedoensis var. nudiflora.</title>
        <authorList>
            <person name="Baek S."/>
            <person name="Kim J.-H."/>
            <person name="Choi K."/>
            <person name="Kim G.-B."/>
            <person name="Cho A."/>
            <person name="Jang H."/>
            <person name="Shin C.-H."/>
            <person name="Yu H.-J."/>
            <person name="Mun J.-H."/>
        </authorList>
    </citation>
    <scope>NUCLEOTIDE SEQUENCE [LARGE SCALE GENOMIC DNA]</scope>
    <source>
        <strain evidence="11">cv. Jeju island</strain>
        <tissue evidence="10">Leaf</tissue>
    </source>
</reference>
<evidence type="ECO:0000256" key="2">
    <source>
        <dbReference type="ARBA" id="ARBA00008824"/>
    </source>
</evidence>
<dbReference type="EMBL" id="PJQY01001354">
    <property type="protein sequence ID" value="PQQ03336.1"/>
    <property type="molecule type" value="Genomic_DNA"/>
</dbReference>
<comment type="subunit">
    <text evidence="3">Homodimer.</text>
</comment>
<dbReference type="PROSITE" id="PS00068">
    <property type="entry name" value="MDH"/>
    <property type="match status" value="1"/>
</dbReference>
<dbReference type="PANTHER" id="PTHR11540:SF47">
    <property type="entry name" value="MALATE DEHYDROGENASE"/>
    <property type="match status" value="1"/>
</dbReference>
<feature type="domain" description="Lactate/malate dehydrogenase C-terminal" evidence="9">
    <location>
        <begin position="43"/>
        <end position="207"/>
    </location>
</feature>
<dbReference type="SUPFAM" id="SSF56327">
    <property type="entry name" value="LDH C-terminal domain-like"/>
    <property type="match status" value="1"/>
</dbReference>
<dbReference type="Pfam" id="PF00657">
    <property type="entry name" value="Lipase_GDSL"/>
    <property type="match status" value="1"/>
</dbReference>
<dbReference type="Proteomes" id="UP000250321">
    <property type="component" value="Unassembled WGS sequence"/>
</dbReference>
<dbReference type="AlphaFoldDB" id="A0A314ZN10"/>
<dbReference type="GO" id="GO:0016788">
    <property type="term" value="F:hydrolase activity, acting on ester bonds"/>
    <property type="evidence" value="ECO:0007669"/>
    <property type="project" value="InterPro"/>
</dbReference>
<proteinExistence type="inferred from homology"/>
<dbReference type="GO" id="GO:0030060">
    <property type="term" value="F:L-malate dehydrogenase (NAD+) activity"/>
    <property type="evidence" value="ECO:0007669"/>
    <property type="project" value="UniProtKB-EC"/>
</dbReference>
<evidence type="ECO:0000256" key="4">
    <source>
        <dbReference type="ARBA" id="ARBA00012995"/>
    </source>
</evidence>